<keyword evidence="11" id="KW-1185">Reference proteome</keyword>
<proteinExistence type="predicted"/>
<feature type="domain" description="Thioredoxin" evidence="9">
    <location>
        <begin position="14"/>
        <end position="144"/>
    </location>
</feature>
<dbReference type="CDD" id="cd03002">
    <property type="entry name" value="PDI_a_MPD1_like"/>
    <property type="match status" value="1"/>
</dbReference>
<dbReference type="InterPro" id="IPR036249">
    <property type="entry name" value="Thioredoxin-like_sf"/>
</dbReference>
<evidence type="ECO:0000256" key="3">
    <source>
        <dbReference type="ARBA" id="ARBA00012723"/>
    </source>
</evidence>
<keyword evidence="6" id="KW-0676">Redox-active center</keyword>
<dbReference type="PROSITE" id="PS00194">
    <property type="entry name" value="THIOREDOXIN_1"/>
    <property type="match status" value="1"/>
</dbReference>
<dbReference type="GO" id="GO:0005788">
    <property type="term" value="C:endoplasmic reticulum lumen"/>
    <property type="evidence" value="ECO:0007669"/>
    <property type="project" value="UniProtKB-SubCell"/>
</dbReference>
<dbReference type="GO" id="GO:0034976">
    <property type="term" value="P:response to endoplasmic reticulum stress"/>
    <property type="evidence" value="ECO:0007669"/>
    <property type="project" value="TreeGrafter"/>
</dbReference>
<comment type="catalytic activity">
    <reaction evidence="1">
        <text>Catalyzes the rearrangement of -S-S- bonds in proteins.</text>
        <dbReference type="EC" id="5.3.4.1"/>
    </reaction>
</comment>
<evidence type="ECO:0000259" key="9">
    <source>
        <dbReference type="PROSITE" id="PS51352"/>
    </source>
</evidence>
<dbReference type="InterPro" id="IPR013766">
    <property type="entry name" value="Thioredoxin_domain"/>
</dbReference>
<comment type="subcellular location">
    <subcellularLocation>
        <location evidence="2">Endoplasmic reticulum lumen</location>
    </subcellularLocation>
</comment>
<reference evidence="11" key="1">
    <citation type="journal article" date="2017" name="Genome Biol.">
        <title>Comparative genomics reveals high biological diversity and specific adaptations in the industrially and medically important fungal genus Aspergillus.</title>
        <authorList>
            <person name="de Vries R.P."/>
            <person name="Riley R."/>
            <person name="Wiebenga A."/>
            <person name="Aguilar-Osorio G."/>
            <person name="Amillis S."/>
            <person name="Uchima C.A."/>
            <person name="Anderluh G."/>
            <person name="Asadollahi M."/>
            <person name="Askin M."/>
            <person name="Barry K."/>
            <person name="Battaglia E."/>
            <person name="Bayram O."/>
            <person name="Benocci T."/>
            <person name="Braus-Stromeyer S.A."/>
            <person name="Caldana C."/>
            <person name="Canovas D."/>
            <person name="Cerqueira G.C."/>
            <person name="Chen F."/>
            <person name="Chen W."/>
            <person name="Choi C."/>
            <person name="Clum A."/>
            <person name="Dos Santos R.A."/>
            <person name="Damasio A.R."/>
            <person name="Diallinas G."/>
            <person name="Emri T."/>
            <person name="Fekete E."/>
            <person name="Flipphi M."/>
            <person name="Freyberg S."/>
            <person name="Gallo A."/>
            <person name="Gournas C."/>
            <person name="Habgood R."/>
            <person name="Hainaut M."/>
            <person name="Harispe M.L."/>
            <person name="Henrissat B."/>
            <person name="Hilden K.S."/>
            <person name="Hope R."/>
            <person name="Hossain A."/>
            <person name="Karabika E."/>
            <person name="Karaffa L."/>
            <person name="Karanyi Z."/>
            <person name="Krasevec N."/>
            <person name="Kuo A."/>
            <person name="Kusch H."/>
            <person name="LaButti K."/>
            <person name="Lagendijk E.L."/>
            <person name="Lapidus A."/>
            <person name="Levasseur A."/>
            <person name="Lindquist E."/>
            <person name="Lipzen A."/>
            <person name="Logrieco A.F."/>
            <person name="MacCabe A."/>
            <person name="Maekelae M.R."/>
            <person name="Malavazi I."/>
            <person name="Melin P."/>
            <person name="Meyer V."/>
            <person name="Mielnichuk N."/>
            <person name="Miskei M."/>
            <person name="Molnar A.P."/>
            <person name="Mule G."/>
            <person name="Ngan C.Y."/>
            <person name="Orejas M."/>
            <person name="Orosz E."/>
            <person name="Ouedraogo J.P."/>
            <person name="Overkamp K.M."/>
            <person name="Park H.-S."/>
            <person name="Perrone G."/>
            <person name="Piumi F."/>
            <person name="Punt P.J."/>
            <person name="Ram A.F."/>
            <person name="Ramon A."/>
            <person name="Rauscher S."/>
            <person name="Record E."/>
            <person name="Riano-Pachon D.M."/>
            <person name="Robert V."/>
            <person name="Roehrig J."/>
            <person name="Ruller R."/>
            <person name="Salamov A."/>
            <person name="Salih N.S."/>
            <person name="Samson R.A."/>
            <person name="Sandor E."/>
            <person name="Sanguinetti M."/>
            <person name="Schuetze T."/>
            <person name="Sepcic K."/>
            <person name="Shelest E."/>
            <person name="Sherlock G."/>
            <person name="Sophianopoulou V."/>
            <person name="Squina F.M."/>
            <person name="Sun H."/>
            <person name="Susca A."/>
            <person name="Todd R.B."/>
            <person name="Tsang A."/>
            <person name="Unkles S.E."/>
            <person name="van de Wiele N."/>
            <person name="van Rossen-Uffink D."/>
            <person name="Oliveira J.V."/>
            <person name="Vesth T.C."/>
            <person name="Visser J."/>
            <person name="Yu J.-H."/>
            <person name="Zhou M."/>
            <person name="Andersen M.R."/>
            <person name="Archer D.B."/>
            <person name="Baker S.E."/>
            <person name="Benoit I."/>
            <person name="Brakhage A.A."/>
            <person name="Braus G.H."/>
            <person name="Fischer R."/>
            <person name="Frisvad J.C."/>
            <person name="Goldman G.H."/>
            <person name="Houbraken J."/>
            <person name="Oakley B."/>
            <person name="Pocsi I."/>
            <person name="Scazzocchio C."/>
            <person name="Seiboth B."/>
            <person name="vanKuyk P.A."/>
            <person name="Wortman J."/>
            <person name="Dyer P.S."/>
            <person name="Grigoriev I.V."/>
        </authorList>
    </citation>
    <scope>NUCLEOTIDE SEQUENCE [LARGE SCALE GENOMIC DNA]</scope>
    <source>
        <strain evidence="11">CBS 101740 / IMI 381727 / IBT 21946</strain>
    </source>
</reference>
<evidence type="ECO:0000256" key="7">
    <source>
        <dbReference type="SAM" id="MobiDB-lite"/>
    </source>
</evidence>
<dbReference type="GeneID" id="93574217"/>
<dbReference type="AlphaFoldDB" id="A0A1L9UTU0"/>
<dbReference type="EC" id="5.3.4.1" evidence="3"/>
<evidence type="ECO:0000313" key="11">
    <source>
        <dbReference type="Proteomes" id="UP000184499"/>
    </source>
</evidence>
<evidence type="ECO:0000256" key="8">
    <source>
        <dbReference type="SAM" id="SignalP"/>
    </source>
</evidence>
<feature type="signal peptide" evidence="8">
    <location>
        <begin position="1"/>
        <end position="22"/>
    </location>
</feature>
<dbReference type="OrthoDB" id="10264505at2759"/>
<dbReference type="Gene3D" id="3.40.30.10">
    <property type="entry name" value="Glutaredoxin"/>
    <property type="match status" value="2"/>
</dbReference>
<dbReference type="STRING" id="767769.A0A1L9UTU0"/>
<feature type="compositionally biased region" description="Basic and acidic residues" evidence="7">
    <location>
        <begin position="462"/>
        <end position="472"/>
    </location>
</feature>
<dbReference type="EMBL" id="KV878681">
    <property type="protein sequence ID" value="OJJ75010.1"/>
    <property type="molecule type" value="Genomic_DNA"/>
</dbReference>
<accession>A0A1L9UTU0</accession>
<keyword evidence="8" id="KW-0732">Signal</keyword>
<evidence type="ECO:0000313" key="10">
    <source>
        <dbReference type="EMBL" id="OJJ75010.1"/>
    </source>
</evidence>
<evidence type="ECO:0000256" key="2">
    <source>
        <dbReference type="ARBA" id="ARBA00004319"/>
    </source>
</evidence>
<sequence length="472" mass="51245">MLQASSALLFITSLLAALPVNADGLYTKKSPVLQVNQRNYDQLIANSNHTSIVEFYAPWCGHCQNLKPAYEKAATNLDGLAKVAAVNCDDDDNKPFCGRMGVQGFPTLKIVTPGKKPGKPRVEDYKGARSAKAIVEAVVDRIPNHVKRATDKDLDTWLAQDEESPKAILFTEKGTTSPLLRALAIDFLGSIQVAQVRSKETEAVEKFGITEFPTFVLLPGGGQDPIIYDGELKKKPMVEFLSQAAAPNPDPAPKGSAAPPDNKKKPVESADPKVVPDDAKEPKPASVPIPAPPIDTLPTAEALEAACLLPKSGTCVLALLPEPSELDAELPGPAKNALLSLAEISHKHAIRKSKLFPFYSVPAINSGAQTLRAGLGLPEDNSVEIIALNGRRGWWRRYDSVEGAEYGQERVEAWIDAIRLGEGEKQKLPDGVVIEEVVEEKVEEQEEKTEEKVEEEVEEPVEEKPAVDHDEL</sequence>
<keyword evidence="4" id="KW-1015">Disulfide bond</keyword>
<dbReference type="GO" id="GO:0015035">
    <property type="term" value="F:protein-disulfide reductase activity"/>
    <property type="evidence" value="ECO:0007669"/>
    <property type="project" value="TreeGrafter"/>
</dbReference>
<dbReference type="SUPFAM" id="SSF52833">
    <property type="entry name" value="Thioredoxin-like"/>
    <property type="match status" value="2"/>
</dbReference>
<dbReference type="InterPro" id="IPR041269">
    <property type="entry name" value="QSOX_Trx1"/>
</dbReference>
<evidence type="ECO:0000256" key="6">
    <source>
        <dbReference type="ARBA" id="ARBA00023284"/>
    </source>
</evidence>
<keyword evidence="5" id="KW-0413">Isomerase</keyword>
<evidence type="ECO:0000256" key="1">
    <source>
        <dbReference type="ARBA" id="ARBA00001182"/>
    </source>
</evidence>
<dbReference type="VEuPathDB" id="FungiDB:ASPBRDRAFT_205051"/>
<dbReference type="Pfam" id="PF24541">
    <property type="entry name" value="Thioredox_PDIA6_C"/>
    <property type="match status" value="1"/>
</dbReference>
<dbReference type="InterPro" id="IPR017937">
    <property type="entry name" value="Thioredoxin_CS"/>
</dbReference>
<feature type="region of interest" description="Disordered" evidence="7">
    <location>
        <begin position="244"/>
        <end position="293"/>
    </location>
</feature>
<feature type="chain" id="PRO_5012476776" description="protein disulfide-isomerase" evidence="8">
    <location>
        <begin position="23"/>
        <end position="472"/>
    </location>
</feature>
<organism evidence="10 11">
    <name type="scientific">Aspergillus brasiliensis (strain CBS 101740 / IMI 381727 / IBT 21946)</name>
    <dbReference type="NCBI Taxonomy" id="767769"/>
    <lineage>
        <taxon>Eukaryota</taxon>
        <taxon>Fungi</taxon>
        <taxon>Dikarya</taxon>
        <taxon>Ascomycota</taxon>
        <taxon>Pezizomycotina</taxon>
        <taxon>Eurotiomycetes</taxon>
        <taxon>Eurotiomycetidae</taxon>
        <taxon>Eurotiales</taxon>
        <taxon>Aspergillaceae</taxon>
        <taxon>Aspergillus</taxon>
        <taxon>Aspergillus subgen. Circumdati</taxon>
    </lineage>
</organism>
<dbReference type="PANTHER" id="PTHR45815:SF3">
    <property type="entry name" value="PROTEIN DISULFIDE-ISOMERASE A6"/>
    <property type="match status" value="1"/>
</dbReference>
<dbReference type="PROSITE" id="PS51352">
    <property type="entry name" value="THIOREDOXIN_2"/>
    <property type="match status" value="1"/>
</dbReference>
<dbReference type="OMA" id="NHVKRAT"/>
<dbReference type="Pfam" id="PF00085">
    <property type="entry name" value="Thioredoxin"/>
    <property type="match status" value="1"/>
</dbReference>
<gene>
    <name evidence="10" type="ORF">ASPBRDRAFT_205051</name>
</gene>
<dbReference type="InterPro" id="IPR057305">
    <property type="entry name" value="Thioredox_PDIA6_C"/>
</dbReference>
<dbReference type="Pfam" id="PF18108">
    <property type="entry name" value="QSOX_Trx1"/>
    <property type="match status" value="1"/>
</dbReference>
<feature type="region of interest" description="Disordered" evidence="7">
    <location>
        <begin position="440"/>
        <end position="472"/>
    </location>
</feature>
<dbReference type="PANTHER" id="PTHR45815">
    <property type="entry name" value="PROTEIN DISULFIDE-ISOMERASE A6"/>
    <property type="match status" value="1"/>
</dbReference>
<dbReference type="RefSeq" id="XP_067482258.1">
    <property type="nucleotide sequence ID" value="XM_067621729.1"/>
</dbReference>
<protein>
    <recommendedName>
        <fullName evidence="3">protein disulfide-isomerase</fullName>
        <ecNumber evidence="3">5.3.4.1</ecNumber>
    </recommendedName>
</protein>
<dbReference type="Proteomes" id="UP000184499">
    <property type="component" value="Unassembled WGS sequence"/>
</dbReference>
<evidence type="ECO:0000256" key="5">
    <source>
        <dbReference type="ARBA" id="ARBA00023235"/>
    </source>
</evidence>
<evidence type="ECO:0000256" key="4">
    <source>
        <dbReference type="ARBA" id="ARBA00023157"/>
    </source>
</evidence>
<dbReference type="PRINTS" id="PR00421">
    <property type="entry name" value="THIOREDOXIN"/>
</dbReference>
<feature type="compositionally biased region" description="Acidic residues" evidence="7">
    <location>
        <begin position="440"/>
        <end position="461"/>
    </location>
</feature>
<name>A0A1L9UTU0_ASPBC</name>
<dbReference type="GO" id="GO:0003756">
    <property type="term" value="F:protein disulfide isomerase activity"/>
    <property type="evidence" value="ECO:0007669"/>
    <property type="project" value="UniProtKB-EC"/>
</dbReference>
<feature type="compositionally biased region" description="Basic and acidic residues" evidence="7">
    <location>
        <begin position="261"/>
        <end position="283"/>
    </location>
</feature>